<dbReference type="OrthoDB" id="9812943at2"/>
<evidence type="ECO:0000256" key="5">
    <source>
        <dbReference type="HAMAP-Rule" id="MF_00376"/>
    </source>
</evidence>
<dbReference type="GO" id="GO:0015937">
    <property type="term" value="P:coenzyme A biosynthetic process"/>
    <property type="evidence" value="ECO:0007669"/>
    <property type="project" value="UniProtKB-UniRule"/>
</dbReference>
<dbReference type="Gene3D" id="3.40.50.300">
    <property type="entry name" value="P-loop containing nucleotide triphosphate hydrolases"/>
    <property type="match status" value="1"/>
</dbReference>
<keyword evidence="4 5" id="KW-0173">Coenzyme A biosynthesis</keyword>
<dbReference type="EC" id="2.7.1.24" evidence="5 6"/>
<keyword evidence="8" id="KW-1185">Reference proteome</keyword>
<dbReference type="CDD" id="cd02022">
    <property type="entry name" value="DPCK"/>
    <property type="match status" value="1"/>
</dbReference>
<dbReference type="PANTHER" id="PTHR10695:SF46">
    <property type="entry name" value="BIFUNCTIONAL COENZYME A SYNTHASE-RELATED"/>
    <property type="match status" value="1"/>
</dbReference>
<dbReference type="NCBIfam" id="TIGR00152">
    <property type="entry name" value="dephospho-CoA kinase"/>
    <property type="match status" value="1"/>
</dbReference>
<name>A0A2S0HXZ9_9FLAO</name>
<dbReference type="RefSeq" id="WP_105216801.1">
    <property type="nucleotide sequence ID" value="NZ_CP027062.1"/>
</dbReference>
<dbReference type="Proteomes" id="UP000238442">
    <property type="component" value="Chromosome"/>
</dbReference>
<dbReference type="GO" id="GO:0004140">
    <property type="term" value="F:dephospho-CoA kinase activity"/>
    <property type="evidence" value="ECO:0007669"/>
    <property type="project" value="UniProtKB-UniRule"/>
</dbReference>
<sequence>MKIIGLTGGIGSGKTTVAKMFEELGISVYIADIEAKKLSNRSKVIRRKLTKLLGPHTYKESQLNREFVAQKIFNDPDLLKKVNAIIHPKVASHFKRWAKKQQGPYVIKEAAILFENGGYKQCDKTILVVAPKAVRIERILARDNSNKEEIEARMKNQWSDSEKKKLADIIIENTHLETTRKRVLEVHKNLSQPQ</sequence>
<gene>
    <name evidence="5" type="primary">coaE</name>
    <name evidence="7" type="ORF">C5O00_10450</name>
</gene>
<evidence type="ECO:0000256" key="1">
    <source>
        <dbReference type="ARBA" id="ARBA00009018"/>
    </source>
</evidence>
<keyword evidence="3 5" id="KW-0067">ATP-binding</keyword>
<evidence type="ECO:0000313" key="7">
    <source>
        <dbReference type="EMBL" id="AVI51561.1"/>
    </source>
</evidence>
<keyword evidence="5" id="KW-0963">Cytoplasm</keyword>
<comment type="similarity">
    <text evidence="1 5">Belongs to the CoaE family.</text>
</comment>
<dbReference type="EMBL" id="CP027062">
    <property type="protein sequence ID" value="AVI51561.1"/>
    <property type="molecule type" value="Genomic_DNA"/>
</dbReference>
<dbReference type="GO" id="GO:0005524">
    <property type="term" value="F:ATP binding"/>
    <property type="evidence" value="ECO:0007669"/>
    <property type="project" value="UniProtKB-UniRule"/>
</dbReference>
<dbReference type="Pfam" id="PF01121">
    <property type="entry name" value="CoaE"/>
    <property type="match status" value="1"/>
</dbReference>
<dbReference type="UniPathway" id="UPA00241">
    <property type="reaction ID" value="UER00356"/>
</dbReference>
<feature type="binding site" evidence="5">
    <location>
        <begin position="11"/>
        <end position="16"/>
    </location>
    <ligand>
        <name>ATP</name>
        <dbReference type="ChEBI" id="CHEBI:30616"/>
    </ligand>
</feature>
<comment type="catalytic activity">
    <reaction evidence="5">
        <text>3'-dephospho-CoA + ATP = ADP + CoA + H(+)</text>
        <dbReference type="Rhea" id="RHEA:18245"/>
        <dbReference type="ChEBI" id="CHEBI:15378"/>
        <dbReference type="ChEBI" id="CHEBI:30616"/>
        <dbReference type="ChEBI" id="CHEBI:57287"/>
        <dbReference type="ChEBI" id="CHEBI:57328"/>
        <dbReference type="ChEBI" id="CHEBI:456216"/>
        <dbReference type="EC" id="2.7.1.24"/>
    </reaction>
</comment>
<evidence type="ECO:0000256" key="4">
    <source>
        <dbReference type="ARBA" id="ARBA00022993"/>
    </source>
</evidence>
<comment type="pathway">
    <text evidence="5">Cofactor biosynthesis; coenzyme A biosynthesis; CoA from (R)-pantothenate: step 5/5.</text>
</comment>
<dbReference type="PROSITE" id="PS51219">
    <property type="entry name" value="DPCK"/>
    <property type="match status" value="1"/>
</dbReference>
<dbReference type="InterPro" id="IPR027417">
    <property type="entry name" value="P-loop_NTPase"/>
</dbReference>
<dbReference type="KEGG" id="aue:C5O00_10450"/>
<comment type="function">
    <text evidence="5">Catalyzes the phosphorylation of the 3'-hydroxyl group of dephosphocoenzyme A to form coenzyme A.</text>
</comment>
<dbReference type="InterPro" id="IPR001977">
    <property type="entry name" value="Depp_CoAkinase"/>
</dbReference>
<comment type="subcellular location">
    <subcellularLocation>
        <location evidence="5">Cytoplasm</location>
    </subcellularLocation>
</comment>
<evidence type="ECO:0000256" key="6">
    <source>
        <dbReference type="NCBIfam" id="TIGR00152"/>
    </source>
</evidence>
<dbReference type="AlphaFoldDB" id="A0A2S0HXZ9"/>
<proteinExistence type="inferred from homology"/>
<dbReference type="SUPFAM" id="SSF52540">
    <property type="entry name" value="P-loop containing nucleoside triphosphate hydrolases"/>
    <property type="match status" value="1"/>
</dbReference>
<protein>
    <recommendedName>
        <fullName evidence="5 6">Dephospho-CoA kinase</fullName>
        <ecNumber evidence="5 6">2.7.1.24</ecNumber>
    </recommendedName>
    <alternativeName>
        <fullName evidence="5">Dephosphocoenzyme A kinase</fullName>
    </alternativeName>
</protein>
<keyword evidence="2 5" id="KW-0547">Nucleotide-binding</keyword>
<organism evidence="7 8">
    <name type="scientific">Pukyongia salina</name>
    <dbReference type="NCBI Taxonomy" id="2094025"/>
    <lineage>
        <taxon>Bacteria</taxon>
        <taxon>Pseudomonadati</taxon>
        <taxon>Bacteroidota</taxon>
        <taxon>Flavobacteriia</taxon>
        <taxon>Flavobacteriales</taxon>
        <taxon>Flavobacteriaceae</taxon>
        <taxon>Pukyongia</taxon>
    </lineage>
</organism>
<evidence type="ECO:0000256" key="3">
    <source>
        <dbReference type="ARBA" id="ARBA00022840"/>
    </source>
</evidence>
<evidence type="ECO:0000256" key="2">
    <source>
        <dbReference type="ARBA" id="ARBA00022741"/>
    </source>
</evidence>
<keyword evidence="5" id="KW-0808">Transferase</keyword>
<reference evidence="7 8" key="1">
    <citation type="submission" date="2018-02" db="EMBL/GenBank/DDBJ databases">
        <title>Genomic analysis of the strain RR4-38 isolated from a seawater recirculating aquaculture system.</title>
        <authorList>
            <person name="Kim Y.-S."/>
            <person name="Jang Y.H."/>
            <person name="Kim K.-H."/>
        </authorList>
    </citation>
    <scope>NUCLEOTIDE SEQUENCE [LARGE SCALE GENOMIC DNA]</scope>
    <source>
        <strain evidence="7 8">RR4-38</strain>
    </source>
</reference>
<dbReference type="GO" id="GO:0005737">
    <property type="term" value="C:cytoplasm"/>
    <property type="evidence" value="ECO:0007669"/>
    <property type="project" value="UniProtKB-SubCell"/>
</dbReference>
<keyword evidence="5 7" id="KW-0418">Kinase</keyword>
<dbReference type="PANTHER" id="PTHR10695">
    <property type="entry name" value="DEPHOSPHO-COA KINASE-RELATED"/>
    <property type="match status" value="1"/>
</dbReference>
<dbReference type="HAMAP" id="MF_00376">
    <property type="entry name" value="Dephospho_CoA_kinase"/>
    <property type="match status" value="1"/>
</dbReference>
<evidence type="ECO:0000313" key="8">
    <source>
        <dbReference type="Proteomes" id="UP000238442"/>
    </source>
</evidence>
<accession>A0A2S0HXZ9</accession>